<dbReference type="KEGG" id="vg:37627531"/>
<dbReference type="Pfam" id="PF06326">
    <property type="entry name" value="Vesiculo_matrix"/>
    <property type="match status" value="1"/>
</dbReference>
<keyword evidence="7" id="KW-0468">Viral matrix protein</keyword>
<keyword evidence="5" id="KW-1043">Host membrane</keyword>
<evidence type="ECO:0000313" key="9">
    <source>
        <dbReference type="EMBL" id="AJR28467.1"/>
    </source>
</evidence>
<keyword evidence="10" id="KW-1185">Reference proteome</keyword>
<name>A0A0D3R1S8_9RHAB</name>
<reference evidence="9 10" key="1">
    <citation type="journal article" date="2015" name="PLoS Pathog.">
        <title>Evolution of genome size and complexity in the rhabdoviridae.</title>
        <authorList>
            <person name="Walker P.J."/>
            <person name="Firth C."/>
            <person name="Widen S.G."/>
            <person name="Blasdell K.R."/>
            <person name="Guzman H."/>
            <person name="Wood T.G."/>
            <person name="Paradkar P.N."/>
            <person name="Holmes E.C."/>
            <person name="Tesh R.B."/>
            <person name="Vasilakis N."/>
        </authorList>
    </citation>
    <scope>NUCLEOTIDE SEQUENCE [LARGE SCALE GENOMIC DNA]</scope>
    <source>
        <strain evidence="9">Mn936-77</strain>
    </source>
</reference>
<evidence type="ECO:0000313" key="10">
    <source>
        <dbReference type="Proteomes" id="UP000133552"/>
    </source>
</evidence>
<evidence type="ECO:0000256" key="2">
    <source>
        <dbReference type="ARBA" id="ARBA00004531"/>
    </source>
</evidence>
<dbReference type="GO" id="GO:0033645">
    <property type="term" value="C:host cell endomembrane system"/>
    <property type="evidence" value="ECO:0007669"/>
    <property type="project" value="UniProtKB-SubCell"/>
</dbReference>
<keyword evidence="6" id="KW-0472">Membrane</keyword>
<dbReference type="OrthoDB" id="13545at10239"/>
<dbReference type="GO" id="GO:0019031">
    <property type="term" value="C:viral envelope"/>
    <property type="evidence" value="ECO:0007669"/>
    <property type="project" value="InterPro"/>
</dbReference>
<evidence type="ECO:0000256" key="7">
    <source>
        <dbReference type="ARBA" id="ARBA00023311"/>
    </source>
</evidence>
<organism evidence="9 10">
    <name type="scientific">Manitoba virus</name>
    <dbReference type="NCBI Taxonomy" id="1272949"/>
    <lineage>
        <taxon>Viruses</taxon>
        <taxon>Riboviria</taxon>
        <taxon>Orthornavirae</taxon>
        <taxon>Negarnaviricota</taxon>
        <taxon>Haploviricotina</taxon>
        <taxon>Monjiviricetes</taxon>
        <taxon>Mononegavirales</taxon>
        <taxon>Rhabdoviridae</taxon>
        <taxon>Alpharhabdovirinae</taxon>
        <taxon>Hapavirus</taxon>
        <taxon>Hapavirus manitoba</taxon>
    </lineage>
</organism>
<evidence type="ECO:0000256" key="1">
    <source>
        <dbReference type="ARBA" id="ARBA00004328"/>
    </source>
</evidence>
<dbReference type="EMBL" id="KM205008">
    <property type="protein sequence ID" value="AJR28467.1"/>
    <property type="molecule type" value="Viral_cRNA"/>
</dbReference>
<feature type="region of interest" description="Disordered" evidence="8">
    <location>
        <begin position="1"/>
        <end position="24"/>
    </location>
</feature>
<feature type="compositionally biased region" description="Basic residues" evidence="8">
    <location>
        <begin position="1"/>
        <end position="10"/>
    </location>
</feature>
<proteinExistence type="predicted"/>
<comment type="subcellular location">
    <subcellularLocation>
        <location evidence="2">Host endomembrane system</location>
        <topology evidence="2">Peripheral membrane protein</topology>
    </subcellularLocation>
    <subcellularLocation>
        <location evidence="1">Virion</location>
    </subcellularLocation>
</comment>
<feature type="compositionally biased region" description="Low complexity" evidence="8">
    <location>
        <begin position="11"/>
        <end position="24"/>
    </location>
</feature>
<accession>A0A0D3R1S8</accession>
<dbReference type="RefSeq" id="YP_009362125.1">
    <property type="nucleotide sequence ID" value="NC_034531.1"/>
</dbReference>
<evidence type="ECO:0000256" key="6">
    <source>
        <dbReference type="ARBA" id="ARBA00023136"/>
    </source>
</evidence>
<dbReference type="Proteomes" id="UP000133552">
    <property type="component" value="Segment"/>
</dbReference>
<protein>
    <recommendedName>
        <fullName evidence="3">Matrix protein</fullName>
    </recommendedName>
</protein>
<dbReference type="GeneID" id="37627531"/>
<sequence length="219" mass="25133">MLKLFKKKSSSRSVASESEGSSLWSFGKPPPNYSDYENTFFPSAPIEEAGTPIEPFRTTVYDVSAFLEIITKMDIKNTGVIISILEELLDNYNGSSVFRSIILANSLMLGFHLNRKMRGNDLYAYISEICYPIEYNVSNEYPDNSDKINFSFSHRFKRGRQDIFLKLNMSMSKTKKSGVKFLTIYTNPMINGETPPMIDESFNSLHINYEWQEADLVFK</sequence>
<dbReference type="GO" id="GO:0039660">
    <property type="term" value="F:structural constituent of virion"/>
    <property type="evidence" value="ECO:0007669"/>
    <property type="project" value="UniProtKB-KW"/>
</dbReference>
<evidence type="ECO:0000256" key="4">
    <source>
        <dbReference type="ARBA" id="ARBA00022844"/>
    </source>
</evidence>
<evidence type="ECO:0000256" key="5">
    <source>
        <dbReference type="ARBA" id="ARBA00022870"/>
    </source>
</evidence>
<dbReference type="InterPro" id="IPR009397">
    <property type="entry name" value="Vesiculo_matrix"/>
</dbReference>
<evidence type="ECO:0000256" key="3">
    <source>
        <dbReference type="ARBA" id="ARBA00017678"/>
    </source>
</evidence>
<keyword evidence="4" id="KW-0946">Virion</keyword>
<evidence type="ECO:0000256" key="8">
    <source>
        <dbReference type="SAM" id="MobiDB-lite"/>
    </source>
</evidence>